<evidence type="ECO:0000313" key="1">
    <source>
        <dbReference type="EMBL" id="QTH70333.1"/>
    </source>
</evidence>
<dbReference type="Proteomes" id="UP000664904">
    <property type="component" value="Chromosome"/>
</dbReference>
<dbReference type="RefSeq" id="WP_208841929.1">
    <property type="nucleotide sequence ID" value="NZ_CP072133.1"/>
</dbReference>
<gene>
    <name evidence="1" type="ORF">J5O05_09910</name>
</gene>
<evidence type="ECO:0000313" key="2">
    <source>
        <dbReference type="Proteomes" id="UP000664904"/>
    </source>
</evidence>
<dbReference type="AlphaFoldDB" id="A0A975DEH0"/>
<organism evidence="1 2">
    <name type="scientific">Pseudoalteromonas xiamenensis</name>
    <dbReference type="NCBI Taxonomy" id="882626"/>
    <lineage>
        <taxon>Bacteria</taxon>
        <taxon>Pseudomonadati</taxon>
        <taxon>Pseudomonadota</taxon>
        <taxon>Gammaproteobacteria</taxon>
        <taxon>Alteromonadales</taxon>
        <taxon>Pseudoalteromonadaceae</taxon>
        <taxon>Pseudoalteromonas</taxon>
    </lineage>
</organism>
<name>A0A975DEH0_9GAMM</name>
<protein>
    <submittedName>
        <fullName evidence="1">Uncharacterized protein</fullName>
    </submittedName>
</protein>
<reference evidence="1" key="1">
    <citation type="submission" date="2021-03" db="EMBL/GenBank/DDBJ databases">
        <title>Complete Genome of Pseudoalteromonas xiamenensis STKMTI.2, a new potential marine bacterium producing anti-Vibrio compounds.</title>
        <authorList>
            <person name="Handayani D.P."/>
            <person name="Isnansetyo A."/>
            <person name="Istiqomah I."/>
            <person name="Jumina J."/>
        </authorList>
    </citation>
    <scope>NUCLEOTIDE SEQUENCE</scope>
    <source>
        <strain evidence="1">STKMTI.2</strain>
    </source>
</reference>
<sequence>MKLTIKKSVVKNLNKQAMSPSLTDQVNGGMPKVAWSQNETCGYVCGDCIPY</sequence>
<dbReference type="KEGG" id="pxi:J5O05_09910"/>
<keyword evidence="2" id="KW-1185">Reference proteome</keyword>
<dbReference type="EMBL" id="CP072133">
    <property type="protein sequence ID" value="QTH70333.1"/>
    <property type="molecule type" value="Genomic_DNA"/>
</dbReference>
<accession>A0A975DEH0</accession>
<proteinExistence type="predicted"/>